<reference evidence="3" key="1">
    <citation type="submission" date="2025-08" db="UniProtKB">
        <authorList>
            <consortium name="RefSeq"/>
        </authorList>
    </citation>
    <scope>IDENTIFICATION</scope>
    <source>
        <tissue evidence="3">Gonad</tissue>
    </source>
</reference>
<dbReference type="GeneID" id="109485547"/>
<organism evidence="2 3">
    <name type="scientific">Branchiostoma belcheri</name>
    <name type="common">Amphioxus</name>
    <dbReference type="NCBI Taxonomy" id="7741"/>
    <lineage>
        <taxon>Eukaryota</taxon>
        <taxon>Metazoa</taxon>
        <taxon>Chordata</taxon>
        <taxon>Cephalochordata</taxon>
        <taxon>Leptocardii</taxon>
        <taxon>Amphioxiformes</taxon>
        <taxon>Branchiostomatidae</taxon>
        <taxon>Branchiostoma</taxon>
    </lineage>
</organism>
<dbReference type="KEGG" id="bbel:109485547"/>
<accession>A0A6P5A5K0</accession>
<protein>
    <submittedName>
        <fullName evidence="3">Uncharacterized protein LOC109485547</fullName>
    </submittedName>
</protein>
<dbReference type="InterPro" id="IPR036514">
    <property type="entry name" value="SGNH_hydro_sf"/>
</dbReference>
<feature type="compositionally biased region" description="Basic and acidic residues" evidence="1">
    <location>
        <begin position="154"/>
        <end position="164"/>
    </location>
</feature>
<dbReference type="RefSeq" id="XP_019644798.1">
    <property type="nucleotide sequence ID" value="XM_019789239.1"/>
</dbReference>
<dbReference type="OrthoDB" id="10066067at2759"/>
<keyword evidence="2" id="KW-1185">Reference proteome</keyword>
<gene>
    <name evidence="3" type="primary">LOC109485547</name>
</gene>
<dbReference type="Proteomes" id="UP000515135">
    <property type="component" value="Unplaced"/>
</dbReference>
<dbReference type="CDD" id="cd00229">
    <property type="entry name" value="SGNH_hydrolase"/>
    <property type="match status" value="1"/>
</dbReference>
<sequence length="185" mass="20502">MPDPKVIFFHVGTNDARDLKDSAAVSEGFRNLINSSHNKFPHSSLVFSSILPRDNHDLQTIGDNVNSYLQVVAEETSYVHLANNTNLSQKGVINKSLYNSDGYHLNRYGIRVLASNIKKTVNPLMGLGQYTGRGARPENSSRNLTPAIASRKAPPADKRPKQMIDRPNGNQNGRMSYREAVLQSP</sequence>
<feature type="region of interest" description="Disordered" evidence="1">
    <location>
        <begin position="128"/>
        <end position="185"/>
    </location>
</feature>
<proteinExistence type="predicted"/>
<dbReference type="AlphaFoldDB" id="A0A6P5A5K0"/>
<dbReference type="SUPFAM" id="SSF52266">
    <property type="entry name" value="SGNH hydrolase"/>
    <property type="match status" value="1"/>
</dbReference>
<dbReference type="Gene3D" id="3.40.50.1110">
    <property type="entry name" value="SGNH hydrolase"/>
    <property type="match status" value="1"/>
</dbReference>
<evidence type="ECO:0000313" key="3">
    <source>
        <dbReference type="RefSeq" id="XP_019644798.1"/>
    </source>
</evidence>
<feature type="non-terminal residue" evidence="3">
    <location>
        <position position="185"/>
    </location>
</feature>
<name>A0A6P5A5K0_BRABE</name>
<evidence type="ECO:0000256" key="1">
    <source>
        <dbReference type="SAM" id="MobiDB-lite"/>
    </source>
</evidence>
<evidence type="ECO:0000313" key="2">
    <source>
        <dbReference type="Proteomes" id="UP000515135"/>
    </source>
</evidence>